<reference evidence="2 3" key="1">
    <citation type="submission" date="2019-05" db="EMBL/GenBank/DDBJ databases">
        <title>Another draft genome of Portunus trituberculatus and its Hox gene families provides insights of decapod evolution.</title>
        <authorList>
            <person name="Jeong J.-H."/>
            <person name="Song I."/>
            <person name="Kim S."/>
            <person name="Choi T."/>
            <person name="Kim D."/>
            <person name="Ryu S."/>
            <person name="Kim W."/>
        </authorList>
    </citation>
    <scope>NUCLEOTIDE SEQUENCE [LARGE SCALE GENOMIC DNA]</scope>
    <source>
        <tissue evidence="2">Muscle</tissue>
    </source>
</reference>
<comment type="caution">
    <text evidence="2">The sequence shown here is derived from an EMBL/GenBank/DDBJ whole genome shotgun (WGS) entry which is preliminary data.</text>
</comment>
<proteinExistence type="predicted"/>
<dbReference type="AlphaFoldDB" id="A0A5B7DH92"/>
<feature type="compositionally biased region" description="Pro residues" evidence="1">
    <location>
        <begin position="122"/>
        <end position="132"/>
    </location>
</feature>
<dbReference type="EMBL" id="VSRR010000875">
    <property type="protein sequence ID" value="MPC20465.1"/>
    <property type="molecule type" value="Genomic_DNA"/>
</dbReference>
<gene>
    <name evidence="2" type="ORF">E2C01_013409</name>
</gene>
<evidence type="ECO:0000313" key="2">
    <source>
        <dbReference type="EMBL" id="MPC20465.1"/>
    </source>
</evidence>
<protein>
    <submittedName>
        <fullName evidence="2">Uncharacterized protein</fullName>
    </submittedName>
</protein>
<evidence type="ECO:0000313" key="3">
    <source>
        <dbReference type="Proteomes" id="UP000324222"/>
    </source>
</evidence>
<accession>A0A5B7DH92</accession>
<dbReference type="Proteomes" id="UP000324222">
    <property type="component" value="Unassembled WGS sequence"/>
</dbReference>
<name>A0A5B7DH92_PORTR</name>
<keyword evidence="3" id="KW-1185">Reference proteome</keyword>
<feature type="compositionally biased region" description="Pro residues" evidence="1">
    <location>
        <begin position="59"/>
        <end position="92"/>
    </location>
</feature>
<feature type="region of interest" description="Disordered" evidence="1">
    <location>
        <begin position="53"/>
        <end position="144"/>
    </location>
</feature>
<evidence type="ECO:0000256" key="1">
    <source>
        <dbReference type="SAM" id="MobiDB-lite"/>
    </source>
</evidence>
<sequence>MKERLCRCTRGDVFFCLSFASSLVLSHPSQHLLILPSLPFPPLPSSLVESFLSVVSSPPGSPQQPQPLPPQPLQPPPPPQQPPPPPPPPPPSAVGGCNGGVADTVPLRSPQTHPRHQQHLRYPPPPKQPPVPRAHARKPPPTSA</sequence>
<organism evidence="2 3">
    <name type="scientific">Portunus trituberculatus</name>
    <name type="common">Swimming crab</name>
    <name type="synonym">Neptunus trituberculatus</name>
    <dbReference type="NCBI Taxonomy" id="210409"/>
    <lineage>
        <taxon>Eukaryota</taxon>
        <taxon>Metazoa</taxon>
        <taxon>Ecdysozoa</taxon>
        <taxon>Arthropoda</taxon>
        <taxon>Crustacea</taxon>
        <taxon>Multicrustacea</taxon>
        <taxon>Malacostraca</taxon>
        <taxon>Eumalacostraca</taxon>
        <taxon>Eucarida</taxon>
        <taxon>Decapoda</taxon>
        <taxon>Pleocyemata</taxon>
        <taxon>Brachyura</taxon>
        <taxon>Eubrachyura</taxon>
        <taxon>Portunoidea</taxon>
        <taxon>Portunidae</taxon>
        <taxon>Portuninae</taxon>
        <taxon>Portunus</taxon>
    </lineage>
</organism>